<evidence type="ECO:0000256" key="4">
    <source>
        <dbReference type="ARBA" id="ARBA00022603"/>
    </source>
</evidence>
<dbReference type="SUPFAM" id="SSF53335">
    <property type="entry name" value="S-adenosyl-L-methionine-dependent methyltransferases"/>
    <property type="match status" value="1"/>
</dbReference>
<keyword evidence="4 8" id="KW-0489">Methyltransferase</keyword>
<dbReference type="EMBL" id="JALJYF010000002">
    <property type="protein sequence ID" value="MCP1727956.1"/>
    <property type="molecule type" value="Genomic_DNA"/>
</dbReference>
<feature type="domain" description="Methyltransferase type 11" evidence="10">
    <location>
        <begin position="70"/>
        <end position="166"/>
    </location>
</feature>
<comment type="pathway">
    <text evidence="2 8">Cofactor biosynthesis; biotin biosynthesis.</text>
</comment>
<dbReference type="NCBIfam" id="TIGR02072">
    <property type="entry name" value="BioC"/>
    <property type="match status" value="1"/>
</dbReference>
<evidence type="ECO:0000313" key="11">
    <source>
        <dbReference type="EMBL" id="MCP1727956.1"/>
    </source>
</evidence>
<dbReference type="GO" id="GO:0102130">
    <property type="term" value="F:malonyl-CoA methyltransferase activity"/>
    <property type="evidence" value="ECO:0007669"/>
    <property type="project" value="UniProtKB-EC"/>
</dbReference>
<comment type="caution">
    <text evidence="11">The sequence shown here is derived from an EMBL/GenBank/DDBJ whole genome shotgun (WGS) entry which is preliminary data.</text>
</comment>
<dbReference type="HAMAP" id="MF_00835">
    <property type="entry name" value="BioC"/>
    <property type="match status" value="1"/>
</dbReference>
<evidence type="ECO:0000256" key="6">
    <source>
        <dbReference type="ARBA" id="ARBA00022691"/>
    </source>
</evidence>
<evidence type="ECO:0000256" key="5">
    <source>
        <dbReference type="ARBA" id="ARBA00022679"/>
    </source>
</evidence>
<keyword evidence="7 8" id="KW-0093">Biotin biosynthesis</keyword>
<dbReference type="Gene3D" id="3.40.50.150">
    <property type="entry name" value="Vaccinia Virus protein VP39"/>
    <property type="match status" value="1"/>
</dbReference>
<name>A0ABT1G9G2_9GAMM</name>
<evidence type="ECO:0000313" key="12">
    <source>
        <dbReference type="Proteomes" id="UP001523550"/>
    </source>
</evidence>
<dbReference type="InterPro" id="IPR013216">
    <property type="entry name" value="Methyltransf_11"/>
</dbReference>
<evidence type="ECO:0000256" key="3">
    <source>
        <dbReference type="ARBA" id="ARBA00012327"/>
    </source>
</evidence>
<dbReference type="EC" id="2.1.1.197" evidence="3 8"/>
<comment type="catalytic activity">
    <reaction evidence="1 8">
        <text>malonyl-[ACP] + S-adenosyl-L-methionine = malonyl-[ACP] methyl ester + S-adenosyl-L-homocysteine</text>
        <dbReference type="Rhea" id="RHEA:17105"/>
        <dbReference type="Rhea" id="RHEA-COMP:9623"/>
        <dbReference type="Rhea" id="RHEA-COMP:9954"/>
        <dbReference type="ChEBI" id="CHEBI:57856"/>
        <dbReference type="ChEBI" id="CHEBI:59789"/>
        <dbReference type="ChEBI" id="CHEBI:78449"/>
        <dbReference type="ChEBI" id="CHEBI:78845"/>
        <dbReference type="EC" id="2.1.1.197"/>
    </reaction>
</comment>
<proteinExistence type="inferred from homology"/>
<dbReference type="InterPro" id="IPR011814">
    <property type="entry name" value="BioC"/>
</dbReference>
<feature type="region of interest" description="Disordered" evidence="9">
    <location>
        <begin position="1"/>
        <end position="28"/>
    </location>
</feature>
<organism evidence="11 12">
    <name type="scientific">Natronospira proteinivora</name>
    <dbReference type="NCBI Taxonomy" id="1807133"/>
    <lineage>
        <taxon>Bacteria</taxon>
        <taxon>Pseudomonadati</taxon>
        <taxon>Pseudomonadota</taxon>
        <taxon>Gammaproteobacteria</taxon>
        <taxon>Natronospirales</taxon>
        <taxon>Natronospiraceae</taxon>
        <taxon>Natronospira</taxon>
    </lineage>
</organism>
<evidence type="ECO:0000256" key="7">
    <source>
        <dbReference type="ARBA" id="ARBA00022756"/>
    </source>
</evidence>
<dbReference type="CDD" id="cd02440">
    <property type="entry name" value="AdoMet_MTases"/>
    <property type="match status" value="1"/>
</dbReference>
<dbReference type="GO" id="GO:0032259">
    <property type="term" value="P:methylation"/>
    <property type="evidence" value="ECO:0007669"/>
    <property type="project" value="UniProtKB-KW"/>
</dbReference>
<keyword evidence="6 8" id="KW-0949">S-adenosyl-L-methionine</keyword>
<gene>
    <name evidence="8" type="primary">bioC</name>
    <name evidence="11" type="ORF">J2T60_001956</name>
</gene>
<sequence length="289" mass="32885">MTSPKRVDPSLPRLDDRPESHPELPERSAVRRSFDRAAAEYDEHAVLQREVCDRLLERLDYTTIEPQVILDLASGTGQGAGALFERYRKARVLPMDLSEAMLKQARRRGGWFRRLHPVGADMTALPIADHSVDLVFSSLGLQWVDDLDRVFREVRRVLKPQGLFLFTTFGPDTLKELRAAWSAVDEKSHVNVFTDMHNIGDGLVRAGLAEPVMDVEHFTLTYETTTELMRDIKRIGAHNVTGNRPRGLMGRKKMARFQAAYEDYRHDGRLPATYEVVYGTVWAPALKKT</sequence>
<comment type="similarity">
    <text evidence="8">Belongs to the methyltransferase superfamily.</text>
</comment>
<dbReference type="PANTHER" id="PTHR13090">
    <property type="entry name" value="ARGININE-HYDROXYLASE NDUFAF5, MITOCHONDRIAL"/>
    <property type="match status" value="1"/>
</dbReference>
<evidence type="ECO:0000259" key="10">
    <source>
        <dbReference type="Pfam" id="PF08241"/>
    </source>
</evidence>
<dbReference type="Pfam" id="PF08241">
    <property type="entry name" value="Methyltransf_11"/>
    <property type="match status" value="1"/>
</dbReference>
<dbReference type="Proteomes" id="UP001523550">
    <property type="component" value="Unassembled WGS sequence"/>
</dbReference>
<keyword evidence="12" id="KW-1185">Reference proteome</keyword>
<evidence type="ECO:0000256" key="2">
    <source>
        <dbReference type="ARBA" id="ARBA00004746"/>
    </source>
</evidence>
<evidence type="ECO:0000256" key="9">
    <source>
        <dbReference type="SAM" id="MobiDB-lite"/>
    </source>
</evidence>
<accession>A0ABT1G9G2</accession>
<evidence type="ECO:0000256" key="1">
    <source>
        <dbReference type="ARBA" id="ARBA00000852"/>
    </source>
</evidence>
<dbReference type="PANTHER" id="PTHR13090:SF1">
    <property type="entry name" value="ARGININE-HYDROXYLASE NDUFAF5, MITOCHONDRIAL"/>
    <property type="match status" value="1"/>
</dbReference>
<comment type="function">
    <text evidence="8">Converts the free carboxyl group of a malonyl-thioester to its methyl ester by transfer of a methyl group from S-adenosyl-L-methionine (SAM). It allows to synthesize pimeloyl-ACP via the fatty acid synthetic pathway.</text>
</comment>
<dbReference type="RefSeq" id="WP_253449096.1">
    <property type="nucleotide sequence ID" value="NZ_JALJYF010000002.1"/>
</dbReference>
<reference evidence="11 12" key="1">
    <citation type="submission" date="2022-03" db="EMBL/GenBank/DDBJ databases">
        <title>Genomic Encyclopedia of Type Strains, Phase III (KMG-III): the genomes of soil and plant-associated and newly described type strains.</title>
        <authorList>
            <person name="Whitman W."/>
        </authorList>
    </citation>
    <scope>NUCLEOTIDE SEQUENCE [LARGE SCALE GENOMIC DNA]</scope>
    <source>
        <strain evidence="11 12">BSker1</strain>
    </source>
</reference>
<dbReference type="InterPro" id="IPR050602">
    <property type="entry name" value="Malonyl-ACP_OMT"/>
</dbReference>
<dbReference type="InterPro" id="IPR029063">
    <property type="entry name" value="SAM-dependent_MTases_sf"/>
</dbReference>
<keyword evidence="5 8" id="KW-0808">Transferase</keyword>
<protein>
    <recommendedName>
        <fullName evidence="3 8">Malonyl-[acyl-carrier protein] O-methyltransferase</fullName>
        <shortName evidence="8">Malonyl-ACP O-methyltransferase</shortName>
        <ecNumber evidence="3 8">2.1.1.197</ecNumber>
    </recommendedName>
    <alternativeName>
        <fullName evidence="8">Biotin synthesis protein BioC</fullName>
    </alternativeName>
</protein>
<evidence type="ECO:0000256" key="8">
    <source>
        <dbReference type="HAMAP-Rule" id="MF_00835"/>
    </source>
</evidence>